<organism evidence="4 5">
    <name type="scientific">Virgibacillus phasianinus</name>
    <dbReference type="NCBI Taxonomy" id="2017483"/>
    <lineage>
        <taxon>Bacteria</taxon>
        <taxon>Bacillati</taxon>
        <taxon>Bacillota</taxon>
        <taxon>Bacilli</taxon>
        <taxon>Bacillales</taxon>
        <taxon>Bacillaceae</taxon>
        <taxon>Virgibacillus</taxon>
    </lineage>
</organism>
<dbReference type="InterPro" id="IPR051532">
    <property type="entry name" value="Ester_Hydrolysis_Enzymes"/>
</dbReference>
<dbReference type="InterPro" id="IPR036514">
    <property type="entry name" value="SGNH_hydro_sf"/>
</dbReference>
<feature type="compositionally biased region" description="Basic and acidic residues" evidence="1">
    <location>
        <begin position="42"/>
        <end position="65"/>
    </location>
</feature>
<proteinExistence type="predicted"/>
<dbReference type="OrthoDB" id="252349at2"/>
<evidence type="ECO:0000256" key="1">
    <source>
        <dbReference type="SAM" id="MobiDB-lite"/>
    </source>
</evidence>
<evidence type="ECO:0000256" key="2">
    <source>
        <dbReference type="SAM" id="Phobius"/>
    </source>
</evidence>
<feature type="domain" description="SGNH hydrolase-type esterase" evidence="3">
    <location>
        <begin position="96"/>
        <end position="286"/>
    </location>
</feature>
<dbReference type="SUPFAM" id="SSF52266">
    <property type="entry name" value="SGNH hydrolase"/>
    <property type="match status" value="1"/>
</dbReference>
<evidence type="ECO:0000313" key="5">
    <source>
        <dbReference type="Proteomes" id="UP000198312"/>
    </source>
</evidence>
<dbReference type="InterPro" id="IPR013830">
    <property type="entry name" value="SGNH_hydro"/>
</dbReference>
<gene>
    <name evidence="4" type="ORF">CFK37_07405</name>
</gene>
<dbReference type="PANTHER" id="PTHR30383">
    <property type="entry name" value="THIOESTERASE 1/PROTEASE 1/LYSOPHOSPHOLIPASE L1"/>
    <property type="match status" value="1"/>
</dbReference>
<feature type="region of interest" description="Disordered" evidence="1">
    <location>
        <begin position="42"/>
        <end position="66"/>
    </location>
</feature>
<dbReference type="Pfam" id="PF13472">
    <property type="entry name" value="Lipase_GDSL_2"/>
    <property type="match status" value="1"/>
</dbReference>
<dbReference type="CDD" id="cd04506">
    <property type="entry name" value="SGNH_hydrolase_YpmR_like"/>
    <property type="match status" value="1"/>
</dbReference>
<keyword evidence="2" id="KW-1133">Transmembrane helix</keyword>
<protein>
    <recommendedName>
        <fullName evidence="3">SGNH hydrolase-type esterase domain-containing protein</fullName>
    </recommendedName>
</protein>
<accession>A0A220U8T9</accession>
<keyword evidence="2" id="KW-0472">Membrane</keyword>
<dbReference type="AlphaFoldDB" id="A0A220U8T9"/>
<dbReference type="EMBL" id="CP022315">
    <property type="protein sequence ID" value="ASK64316.1"/>
    <property type="molecule type" value="Genomic_DNA"/>
</dbReference>
<dbReference type="Gene3D" id="3.40.50.1110">
    <property type="entry name" value="SGNH hydrolase"/>
    <property type="match status" value="1"/>
</dbReference>
<evidence type="ECO:0000259" key="3">
    <source>
        <dbReference type="Pfam" id="PF13472"/>
    </source>
</evidence>
<reference evidence="4 5" key="1">
    <citation type="submission" date="2017-07" db="EMBL/GenBank/DDBJ databases">
        <title>Virgibacillus sp. LM2416.</title>
        <authorList>
            <person name="Tak E.J."/>
            <person name="Bae J.-W."/>
        </authorList>
    </citation>
    <scope>NUCLEOTIDE SEQUENCE [LARGE SCALE GENOMIC DNA]</scope>
    <source>
        <strain evidence="4 5">LM2416</strain>
    </source>
</reference>
<dbReference type="KEGG" id="vil:CFK37_07405"/>
<dbReference type="GO" id="GO:0004622">
    <property type="term" value="F:phosphatidylcholine lysophospholipase activity"/>
    <property type="evidence" value="ECO:0007669"/>
    <property type="project" value="TreeGrafter"/>
</dbReference>
<sequence>MLKRKTALISIGITLIGLVIILVITNINSPIDKAIDKAEIENKKEKPSPEKDKKDPVEEKEEKTADNVAGKVKDLVTGAVRETIDFFSNKEARVVAIGDSLTQGVGDETGNGGYVGMLEDALNSTDETVVKFENYGKRGRRSDQLLKYLEDPKVATSISEADVVLITIGANDIMQVLKENITNITFEDFQRERVDYEDRLSKIFEKIYSLNPHTDVYLLGFYNPFGRYFPKIKELGIIVRNWNETGKKVTEKYDNATYIPTIDLFDDRDVDLFWQDNFHPNYRGYHRIAKRVLEYLHDNEESA</sequence>
<dbReference type="Proteomes" id="UP000198312">
    <property type="component" value="Chromosome"/>
</dbReference>
<feature type="transmembrane region" description="Helical" evidence="2">
    <location>
        <begin position="7"/>
        <end position="27"/>
    </location>
</feature>
<dbReference type="PANTHER" id="PTHR30383:SF27">
    <property type="entry name" value="SPORE GERMINATION LIPASE LIPC"/>
    <property type="match status" value="1"/>
</dbReference>
<evidence type="ECO:0000313" key="4">
    <source>
        <dbReference type="EMBL" id="ASK64316.1"/>
    </source>
</evidence>
<name>A0A220U8T9_9BACI</name>
<keyword evidence="2" id="KW-0812">Transmembrane</keyword>
<keyword evidence="5" id="KW-1185">Reference proteome</keyword>